<organism evidence="1 2">
    <name type="scientific">Phlebotomus papatasi</name>
    <name type="common">Sandfly</name>
    <dbReference type="NCBI Taxonomy" id="29031"/>
    <lineage>
        <taxon>Eukaryota</taxon>
        <taxon>Metazoa</taxon>
        <taxon>Ecdysozoa</taxon>
        <taxon>Arthropoda</taxon>
        <taxon>Hexapoda</taxon>
        <taxon>Insecta</taxon>
        <taxon>Pterygota</taxon>
        <taxon>Neoptera</taxon>
        <taxon>Endopterygota</taxon>
        <taxon>Diptera</taxon>
        <taxon>Nematocera</taxon>
        <taxon>Psychodoidea</taxon>
        <taxon>Psychodidae</taxon>
        <taxon>Phlebotomus</taxon>
        <taxon>Phlebotomus</taxon>
    </lineage>
</organism>
<dbReference type="VEuPathDB" id="VectorBase:PPAPM1_003244"/>
<proteinExistence type="predicted"/>
<accession>A0A1B0D2J9</accession>
<dbReference type="EnsemblMetazoa" id="PPAI001572-RA">
    <property type="protein sequence ID" value="PPAI001572-PA"/>
    <property type="gene ID" value="PPAI001572"/>
</dbReference>
<reference evidence="1" key="1">
    <citation type="submission" date="2022-08" db="UniProtKB">
        <authorList>
            <consortium name="EnsemblMetazoa"/>
        </authorList>
    </citation>
    <scope>IDENTIFICATION</scope>
    <source>
        <strain evidence="1">Israel</strain>
    </source>
</reference>
<keyword evidence="2" id="KW-1185">Reference proteome</keyword>
<dbReference type="Proteomes" id="UP000092462">
    <property type="component" value="Unassembled WGS sequence"/>
</dbReference>
<dbReference type="VEuPathDB" id="VectorBase:PPAI001572"/>
<dbReference type="AlphaFoldDB" id="A0A1B0D2J9"/>
<sequence>MNKIGNENVYVYEQVEFEEVSNPLLPLSNHGPHMCADPGAFHTTGTGESERPIGFAPEVMNGTTENEVPSAPLPSCPVEDSPPRHDTTLESSFSDHPCNNDIDPPSYEEVVSNETYYEQPSEPSEP</sequence>
<dbReference type="EMBL" id="AJVK01022901">
    <property type="status" value="NOT_ANNOTATED_CDS"/>
    <property type="molecule type" value="Genomic_DNA"/>
</dbReference>
<protein>
    <submittedName>
        <fullName evidence="1">Uncharacterized protein</fullName>
    </submittedName>
</protein>
<name>A0A1B0D2J9_PHLPP</name>
<evidence type="ECO:0000313" key="2">
    <source>
        <dbReference type="Proteomes" id="UP000092462"/>
    </source>
</evidence>
<evidence type="ECO:0000313" key="1">
    <source>
        <dbReference type="EnsemblMetazoa" id="PPAI001572-PA"/>
    </source>
</evidence>